<evidence type="ECO:0000256" key="6">
    <source>
        <dbReference type="ARBA" id="ARBA00023136"/>
    </source>
</evidence>
<reference evidence="9 10" key="1">
    <citation type="submission" date="2013-10" db="EMBL/GenBank/DDBJ databases">
        <title>Draft genomes and the virulence plasmids of Sd1617 vaccine constructs: WRSd3 and WRSd5.</title>
        <authorList>
            <person name="Aksomboon Vongsawan A."/>
            <person name="Venkatesan M.M."/>
            <person name="Vaisvil B."/>
            <person name="Emel G."/>
            <person name="Kepatral V."/>
            <person name="Sethabutr O."/>
            <person name="Serichantalergs O."/>
            <person name="Mason C."/>
        </authorList>
    </citation>
    <scope>NUCLEOTIDE SEQUENCE [LARGE SCALE GENOMIC DNA]</scope>
    <source>
        <strain evidence="9 10">WRSd3</strain>
    </source>
</reference>
<dbReference type="InterPro" id="IPR018076">
    <property type="entry name" value="T2SS_GspF_dom"/>
</dbReference>
<keyword evidence="3" id="KW-1003">Cell membrane</keyword>
<evidence type="ECO:0000256" key="2">
    <source>
        <dbReference type="ARBA" id="ARBA00005745"/>
    </source>
</evidence>
<dbReference type="InterPro" id="IPR042094">
    <property type="entry name" value="T2SS_GspF_sf"/>
</dbReference>
<keyword evidence="4 7" id="KW-0812">Transmembrane</keyword>
<evidence type="ECO:0000259" key="8">
    <source>
        <dbReference type="Pfam" id="PF00482"/>
    </source>
</evidence>
<evidence type="ECO:0000256" key="1">
    <source>
        <dbReference type="ARBA" id="ARBA00004651"/>
    </source>
</evidence>
<name>A0A090NK63_SHIDY</name>
<evidence type="ECO:0000256" key="5">
    <source>
        <dbReference type="ARBA" id="ARBA00022989"/>
    </source>
</evidence>
<dbReference type="RefSeq" id="WP_000697158.1">
    <property type="nucleotide sequence ID" value="NZ_AXUT01000094.1"/>
</dbReference>
<feature type="transmembrane region" description="Helical" evidence="7">
    <location>
        <begin position="334"/>
        <end position="358"/>
    </location>
</feature>
<keyword evidence="6 7" id="KW-0472">Membrane</keyword>
<comment type="subcellular location">
    <subcellularLocation>
        <location evidence="1">Cell membrane</location>
        <topology evidence="1">Multi-pass membrane protein</topology>
    </subcellularLocation>
</comment>
<dbReference type="GO" id="GO:0005886">
    <property type="term" value="C:plasma membrane"/>
    <property type="evidence" value="ECO:0007669"/>
    <property type="project" value="UniProtKB-SubCell"/>
</dbReference>
<dbReference type="PATRIC" id="fig|1401327.3.peg.1260"/>
<dbReference type="PANTHER" id="PTHR30012:SF0">
    <property type="entry name" value="TYPE II SECRETION SYSTEM PROTEIN F-RELATED"/>
    <property type="match status" value="1"/>
</dbReference>
<evidence type="ECO:0000256" key="7">
    <source>
        <dbReference type="SAM" id="Phobius"/>
    </source>
</evidence>
<comment type="similarity">
    <text evidence="2">Belongs to the GSP F family.</text>
</comment>
<evidence type="ECO:0000256" key="4">
    <source>
        <dbReference type="ARBA" id="ARBA00022692"/>
    </source>
</evidence>
<dbReference type="Gene3D" id="1.20.81.30">
    <property type="entry name" value="Type II secretion system (T2SS), domain F"/>
    <property type="match status" value="2"/>
</dbReference>
<comment type="caution">
    <text evidence="9">The sequence shown here is derived from an EMBL/GenBank/DDBJ whole genome shotgun (WGS) entry which is preliminary data.</text>
</comment>
<dbReference type="Pfam" id="PF00482">
    <property type="entry name" value="T2SSF"/>
    <property type="match status" value="2"/>
</dbReference>
<organism evidence="9 10">
    <name type="scientific">Shigella dysenteriae WRSd3</name>
    <dbReference type="NCBI Taxonomy" id="1401327"/>
    <lineage>
        <taxon>Bacteria</taxon>
        <taxon>Pseudomonadati</taxon>
        <taxon>Pseudomonadota</taxon>
        <taxon>Gammaproteobacteria</taxon>
        <taxon>Enterobacterales</taxon>
        <taxon>Enterobacteriaceae</taxon>
        <taxon>Shigella</taxon>
    </lineage>
</organism>
<evidence type="ECO:0000256" key="3">
    <source>
        <dbReference type="ARBA" id="ARBA00022475"/>
    </source>
</evidence>
<protein>
    <submittedName>
        <fullName evidence="9">Integral membrane protein PilR</fullName>
    </submittedName>
</protein>
<proteinExistence type="inferred from homology"/>
<accession>A0A090NK63</accession>
<sequence>MKILERLNNTELELSGLNRWLGKKTFRRTTFYESLAGMIRDGTPVMRALEFICDVETDFGKKKGQSGLYFLATDCIASIRSSGQLSPALKDWVPKDEIALIRNGEERGDIAEAMFQVVKTAKGRQEMISSLVSVCLYPLILLTLCVVNMYNVHTRVIPMISAFAPEERWSVQMVILAKSSGLVIGYGLWLLAGLLLLAILIRMSFSLYTGPRRRYLDRIPPWSLYQTFHGVNYLFNISSMLQINIPLSHALTRIEKHAEHNRWLKSRISAIRKNVLSGQSLALAMKNCGYDFPSKSCVNNLLLNSEREDSVASMALYADRWLEEAKKNVRKSGIIITAISGLLVFLFIINMVSAIYGISDMLKQ</sequence>
<keyword evidence="5 7" id="KW-1133">Transmembrane helix</keyword>
<feature type="domain" description="Type II secretion system protein GspF" evidence="8">
    <location>
        <begin position="236"/>
        <end position="355"/>
    </location>
</feature>
<dbReference type="Proteomes" id="UP000017944">
    <property type="component" value="Unassembled WGS sequence"/>
</dbReference>
<dbReference type="InterPro" id="IPR003004">
    <property type="entry name" value="GspF/PilC"/>
</dbReference>
<feature type="transmembrane region" description="Helical" evidence="7">
    <location>
        <begin position="183"/>
        <end position="205"/>
    </location>
</feature>
<dbReference type="AlphaFoldDB" id="A0A090NK63"/>
<evidence type="ECO:0000313" key="9">
    <source>
        <dbReference type="EMBL" id="ESU80599.1"/>
    </source>
</evidence>
<gene>
    <name evidence="9" type="ORF">WRSd3_01365</name>
</gene>
<feature type="transmembrane region" description="Helical" evidence="7">
    <location>
        <begin position="128"/>
        <end position="150"/>
    </location>
</feature>
<feature type="domain" description="Type II secretion system protein GspF" evidence="8">
    <location>
        <begin position="31"/>
        <end position="144"/>
    </location>
</feature>
<dbReference type="EMBL" id="AXUT01000094">
    <property type="protein sequence ID" value="ESU80599.1"/>
    <property type="molecule type" value="Genomic_DNA"/>
</dbReference>
<dbReference type="PANTHER" id="PTHR30012">
    <property type="entry name" value="GENERAL SECRETION PATHWAY PROTEIN"/>
    <property type="match status" value="1"/>
</dbReference>
<evidence type="ECO:0000313" key="10">
    <source>
        <dbReference type="Proteomes" id="UP000017944"/>
    </source>
</evidence>